<proteinExistence type="predicted"/>
<dbReference type="STRING" id="109895.A0A507DXE8"/>
<dbReference type="Proteomes" id="UP000318582">
    <property type="component" value="Unassembled WGS sequence"/>
</dbReference>
<evidence type="ECO:0000313" key="3">
    <source>
        <dbReference type="Proteomes" id="UP000318582"/>
    </source>
</evidence>
<gene>
    <name evidence="2" type="ORF">PhCBS80983_g04764</name>
</gene>
<reference evidence="2 3" key="1">
    <citation type="journal article" date="2019" name="Sci. Rep.">
        <title>Comparative genomics of chytrid fungi reveal insights into the obligate biotrophic and pathogenic lifestyle of Synchytrium endobioticum.</title>
        <authorList>
            <person name="van de Vossenberg B.T.L.H."/>
            <person name="Warris S."/>
            <person name="Nguyen H.D.T."/>
            <person name="van Gent-Pelzer M.P.E."/>
            <person name="Joly D.L."/>
            <person name="van de Geest H.C."/>
            <person name="Bonants P.J.M."/>
            <person name="Smith D.S."/>
            <person name="Levesque C.A."/>
            <person name="van der Lee T.A.J."/>
        </authorList>
    </citation>
    <scope>NUCLEOTIDE SEQUENCE [LARGE SCALE GENOMIC DNA]</scope>
    <source>
        <strain evidence="2 3">CBS 809.83</strain>
    </source>
</reference>
<protein>
    <submittedName>
        <fullName evidence="2">Uncharacterized protein</fullName>
    </submittedName>
</protein>
<dbReference type="EMBL" id="QEAQ01000084">
    <property type="protein sequence ID" value="TPX56141.1"/>
    <property type="molecule type" value="Genomic_DNA"/>
</dbReference>
<evidence type="ECO:0000313" key="2">
    <source>
        <dbReference type="EMBL" id="TPX56141.1"/>
    </source>
</evidence>
<feature type="signal peptide" evidence="1">
    <location>
        <begin position="1"/>
        <end position="23"/>
    </location>
</feature>
<name>A0A507DXE8_9FUNG</name>
<feature type="chain" id="PRO_5021447862" evidence="1">
    <location>
        <begin position="24"/>
        <end position="362"/>
    </location>
</feature>
<dbReference type="AlphaFoldDB" id="A0A507DXE8"/>
<evidence type="ECO:0000256" key="1">
    <source>
        <dbReference type="SAM" id="SignalP"/>
    </source>
</evidence>
<keyword evidence="3" id="KW-1185">Reference proteome</keyword>
<accession>A0A507DXE8</accession>
<keyword evidence="1" id="KW-0732">Signal</keyword>
<sequence length="362" mass="41180">MRLATRRRHVFLLILFLVLLVFGFSQVRNKAPAETARTPGGNHRRPPIDQAILQHNLAHRKAPVKPVSNATLVVYVYYDGKMTATDGKIRKGWGTHYGFAHDKTTKKRPTQTDNLEFFLRHGLVSNVDYLFVMNSPTPKGLEIPVLDNVFVWEKENSCYDLGSFHLGVQHMAAKYKRTYARYLLVNASVRGPFLPPHGRGCWTDHFLDHLSDEVKLVGTTWYCETEKRAPPHVQTMVIGMDSIGYDAALPALRCPATIHDAIFTGEIPLTGLIEQQGYKVHSLTTAYSADPEDCQDGDLNYANRYYGMSFHPYEVVFIKTNRGIDDKALAQYTEWHDKIIMRQASSCQYHIPLRSLTAISRR</sequence>
<comment type="caution">
    <text evidence="2">The sequence shown here is derived from an EMBL/GenBank/DDBJ whole genome shotgun (WGS) entry which is preliminary data.</text>
</comment>
<organism evidence="2 3">
    <name type="scientific">Powellomyces hirtus</name>
    <dbReference type="NCBI Taxonomy" id="109895"/>
    <lineage>
        <taxon>Eukaryota</taxon>
        <taxon>Fungi</taxon>
        <taxon>Fungi incertae sedis</taxon>
        <taxon>Chytridiomycota</taxon>
        <taxon>Chytridiomycota incertae sedis</taxon>
        <taxon>Chytridiomycetes</taxon>
        <taxon>Spizellomycetales</taxon>
        <taxon>Powellomycetaceae</taxon>
        <taxon>Powellomyces</taxon>
    </lineage>
</organism>